<evidence type="ECO:0000313" key="1">
    <source>
        <dbReference type="Proteomes" id="UP000887565"/>
    </source>
</evidence>
<evidence type="ECO:0000313" key="2">
    <source>
        <dbReference type="WBParaSite" id="nRc.2.0.1.t47256-RA"/>
    </source>
</evidence>
<dbReference type="AlphaFoldDB" id="A0A915LBU2"/>
<organism evidence="1 2">
    <name type="scientific">Romanomermis culicivorax</name>
    <name type="common">Nematode worm</name>
    <dbReference type="NCBI Taxonomy" id="13658"/>
    <lineage>
        <taxon>Eukaryota</taxon>
        <taxon>Metazoa</taxon>
        <taxon>Ecdysozoa</taxon>
        <taxon>Nematoda</taxon>
        <taxon>Enoplea</taxon>
        <taxon>Dorylaimia</taxon>
        <taxon>Mermithida</taxon>
        <taxon>Mermithoidea</taxon>
        <taxon>Mermithidae</taxon>
        <taxon>Romanomermis</taxon>
    </lineage>
</organism>
<accession>A0A915LBU2</accession>
<reference evidence="2" key="1">
    <citation type="submission" date="2022-11" db="UniProtKB">
        <authorList>
            <consortium name="WormBaseParasite"/>
        </authorList>
    </citation>
    <scope>IDENTIFICATION</scope>
</reference>
<dbReference type="WBParaSite" id="nRc.2.0.1.t47256-RA">
    <property type="protein sequence ID" value="nRc.2.0.1.t47256-RA"/>
    <property type="gene ID" value="nRc.2.0.1.g47256"/>
</dbReference>
<protein>
    <submittedName>
        <fullName evidence="2">Uncharacterized protein</fullName>
    </submittedName>
</protein>
<proteinExistence type="predicted"/>
<sequence>MSGLNALLPISPCVSAPVTVDGDWFRRLTTFMWLAALLASPCSAEEYAFVNDLLLPHTQTMTPEVRAAF</sequence>
<keyword evidence="1" id="KW-1185">Reference proteome</keyword>
<name>A0A915LBU2_ROMCU</name>
<dbReference type="Proteomes" id="UP000887565">
    <property type="component" value="Unplaced"/>
</dbReference>